<dbReference type="Proteomes" id="UP001320706">
    <property type="component" value="Unassembled WGS sequence"/>
</dbReference>
<name>A0ACC3S380_9PEZI</name>
<comment type="caution">
    <text evidence="1">The sequence shown here is derived from an EMBL/GenBank/DDBJ whole genome shotgun (WGS) entry which is preliminary data.</text>
</comment>
<evidence type="ECO:0000313" key="2">
    <source>
        <dbReference type="Proteomes" id="UP001320706"/>
    </source>
</evidence>
<evidence type="ECO:0000313" key="1">
    <source>
        <dbReference type="EMBL" id="KAK8192602.1"/>
    </source>
</evidence>
<dbReference type="EMBL" id="JAMKPW020000044">
    <property type="protein sequence ID" value="KAK8192602.1"/>
    <property type="molecule type" value="Genomic_DNA"/>
</dbReference>
<sequence>MRSRLLRTARCLGRDYTKPSAQALRCSGARWQSTSGREWSTPLAKTLAEAISVTGPLPVAAYMRQCLTSDLGGYYTSHNEGRDVFGQKGDFITSPEISQVFGELVGLWVVAEWMAQGRKSEGVYLMEVGPGRGTLMDDMLRTIRNFPALASSLEAVYLVEASPSLREAQHKLLCGDKPIEEIDIGHQSYSKYADNLKVIWTEDVRFVARDPAKTPFIIAHEFFDALPIHIFQSVPPSQPSAPSEITTPTGKHTLNETARLPRASQTNSWRELLVSPTPPYSNHASLGTPKSQQSSGPPPEFELTVAKASTPHSLYLPETSQRYKALKNSDHAVIEISPESQAYAADFAVRIGGGTAPTPTPSLAATSSSTTTTTTQARPVSSSKPEPVHKPTPSGAALILDYGPPSTIPTNSLRGIKQHRMVSPLSEPGLVDLSADVDFMSLAETAINASEGVEVHGPVEQALFLNAMGIKERAAQLVKRALDRERGASLEKSEGERRKEDLTETVKRIETGWKRLVDRGPQGMGKLYQVMAIVPHVPPKEGEKRRRPVGFGGDIVV</sequence>
<protein>
    <submittedName>
        <fullName evidence="1">Uncharacterized protein</fullName>
    </submittedName>
</protein>
<organism evidence="1 2">
    <name type="scientific">Zalaria obscura</name>
    <dbReference type="NCBI Taxonomy" id="2024903"/>
    <lineage>
        <taxon>Eukaryota</taxon>
        <taxon>Fungi</taxon>
        <taxon>Dikarya</taxon>
        <taxon>Ascomycota</taxon>
        <taxon>Pezizomycotina</taxon>
        <taxon>Dothideomycetes</taxon>
        <taxon>Dothideomycetidae</taxon>
        <taxon>Dothideales</taxon>
        <taxon>Zalariaceae</taxon>
        <taxon>Zalaria</taxon>
    </lineage>
</organism>
<keyword evidence="2" id="KW-1185">Reference proteome</keyword>
<gene>
    <name evidence="1" type="ORF">M8818_007772</name>
</gene>
<accession>A0ACC3S380</accession>
<proteinExistence type="predicted"/>
<reference evidence="1" key="1">
    <citation type="submission" date="2024-02" db="EMBL/GenBank/DDBJ databases">
        <title>Metagenome Assembled Genome of Zalaria obscura JY119.</title>
        <authorList>
            <person name="Vighnesh L."/>
            <person name="Jagadeeshwari U."/>
            <person name="Venkata Ramana C."/>
            <person name="Sasikala C."/>
        </authorList>
    </citation>
    <scope>NUCLEOTIDE SEQUENCE</scope>
    <source>
        <strain evidence="1">JY119</strain>
    </source>
</reference>